<dbReference type="EMBL" id="CH981532">
    <property type="protein sequence ID" value="EDK47227.1"/>
    <property type="molecule type" value="Genomic_DNA"/>
</dbReference>
<protein>
    <submittedName>
        <fullName evidence="3">Uncharacterized protein</fullName>
    </submittedName>
</protein>
<gene>
    <name evidence="3" type="ORF">LELG_05408</name>
</gene>
<keyword evidence="2" id="KW-0472">Membrane</keyword>
<keyword evidence="4" id="KW-1185">Reference proteome</keyword>
<feature type="transmembrane region" description="Helical" evidence="2">
    <location>
        <begin position="55"/>
        <end position="75"/>
    </location>
</feature>
<evidence type="ECO:0000313" key="4">
    <source>
        <dbReference type="Proteomes" id="UP000001996"/>
    </source>
</evidence>
<evidence type="ECO:0000313" key="3">
    <source>
        <dbReference type="EMBL" id="EDK47227.1"/>
    </source>
</evidence>
<sequence length="221" mass="23699">MTVVYYLKERSLTNTTQIGFNNSTSTYGIGNNNSTKSSNYSYTNSNSSSNSLRNIAFLLFLFPFFMVCCFCFRGSSKKSTKTVKKISSRHTVLVMPVLIQPPTSPPPLPLPLPLPPPPLLLSVNVAFVSNTSNVAGLITVGNRGNRNDTLTCLLCLTGYTGFHSCPIRNRQPSTAATVSAFGAGADLGAGANAVVNNVGDDTNEALPRYEPPARPPPAYTR</sequence>
<reference evidence="3 4" key="1">
    <citation type="journal article" date="2009" name="Nature">
        <title>Evolution of pathogenicity and sexual reproduction in eight Candida genomes.</title>
        <authorList>
            <person name="Butler G."/>
            <person name="Rasmussen M.D."/>
            <person name="Lin M.F."/>
            <person name="Santos M.A."/>
            <person name="Sakthikumar S."/>
            <person name="Munro C.A."/>
            <person name="Rheinbay E."/>
            <person name="Grabherr M."/>
            <person name="Forche A."/>
            <person name="Reedy J.L."/>
            <person name="Agrafioti I."/>
            <person name="Arnaud M.B."/>
            <person name="Bates S."/>
            <person name="Brown A.J."/>
            <person name="Brunke S."/>
            <person name="Costanzo M.C."/>
            <person name="Fitzpatrick D.A."/>
            <person name="de Groot P.W."/>
            <person name="Harris D."/>
            <person name="Hoyer L.L."/>
            <person name="Hube B."/>
            <person name="Klis F.M."/>
            <person name="Kodira C."/>
            <person name="Lennard N."/>
            <person name="Logue M.E."/>
            <person name="Martin R."/>
            <person name="Neiman A.M."/>
            <person name="Nikolaou E."/>
            <person name="Quail M.A."/>
            <person name="Quinn J."/>
            <person name="Santos M.C."/>
            <person name="Schmitzberger F.F."/>
            <person name="Sherlock G."/>
            <person name="Shah P."/>
            <person name="Silverstein K.A."/>
            <person name="Skrzypek M.S."/>
            <person name="Soll D."/>
            <person name="Staggs R."/>
            <person name="Stansfield I."/>
            <person name="Stumpf M.P."/>
            <person name="Sudbery P.E."/>
            <person name="Srikantha T."/>
            <person name="Zeng Q."/>
            <person name="Berman J."/>
            <person name="Berriman M."/>
            <person name="Heitman J."/>
            <person name="Gow N.A."/>
            <person name="Lorenz M.C."/>
            <person name="Birren B.W."/>
            <person name="Kellis M."/>
            <person name="Cuomo C.A."/>
        </authorList>
    </citation>
    <scope>NUCLEOTIDE SEQUENCE [LARGE SCALE GENOMIC DNA]</scope>
    <source>
        <strain evidence="4">ATCC 11503 / BCRC 21390 / CBS 2605 / JCM 1781 / NBRC 1676 / NRRL YB-4239</strain>
    </source>
</reference>
<dbReference type="AlphaFoldDB" id="A5E719"/>
<feature type="compositionally biased region" description="Pro residues" evidence="1">
    <location>
        <begin position="209"/>
        <end position="221"/>
    </location>
</feature>
<dbReference type="HOGENOM" id="CLU_1250874_0_0_1"/>
<name>A5E719_LODEL</name>
<dbReference type="VEuPathDB" id="FungiDB:LELG_05408"/>
<evidence type="ECO:0000256" key="2">
    <source>
        <dbReference type="SAM" id="Phobius"/>
    </source>
</evidence>
<accession>A5E719</accession>
<evidence type="ECO:0000256" key="1">
    <source>
        <dbReference type="SAM" id="MobiDB-lite"/>
    </source>
</evidence>
<proteinExistence type="predicted"/>
<keyword evidence="2" id="KW-1133">Transmembrane helix</keyword>
<dbReference type="Proteomes" id="UP000001996">
    <property type="component" value="Unassembled WGS sequence"/>
</dbReference>
<dbReference type="InParanoid" id="A5E719"/>
<feature type="region of interest" description="Disordered" evidence="1">
    <location>
        <begin position="197"/>
        <end position="221"/>
    </location>
</feature>
<organism evidence="3 4">
    <name type="scientific">Lodderomyces elongisporus (strain ATCC 11503 / CBS 2605 / JCM 1781 / NBRC 1676 / NRRL YB-4239)</name>
    <name type="common">Yeast</name>
    <name type="synonym">Saccharomyces elongisporus</name>
    <dbReference type="NCBI Taxonomy" id="379508"/>
    <lineage>
        <taxon>Eukaryota</taxon>
        <taxon>Fungi</taxon>
        <taxon>Dikarya</taxon>
        <taxon>Ascomycota</taxon>
        <taxon>Saccharomycotina</taxon>
        <taxon>Pichiomycetes</taxon>
        <taxon>Debaryomycetaceae</taxon>
        <taxon>Candida/Lodderomyces clade</taxon>
        <taxon>Lodderomyces</taxon>
    </lineage>
</organism>
<keyword evidence="2" id="KW-0812">Transmembrane</keyword>